<keyword evidence="1" id="KW-0627">Porphyrin biosynthesis</keyword>
<feature type="compositionally biased region" description="Low complexity" evidence="2">
    <location>
        <begin position="265"/>
        <end position="275"/>
    </location>
</feature>
<sequence length="568" mass="62063">MASEKRGSLVCVGTGIRAIGQATLEAKNHIAAADKVYYVCTDPVSEEWVRKLNPTAETLYTFYGDGKNRLETYRQMTQAMVDAVHAGQRVCGVFYGHPGVFAMPTHDAIRILRAEGYEATMQPGVSAEDNLYADLGIDPAKYGCQMYEATHLLATGRSLDTSVPAIIWQIGSVGDPGFNLSGFKGAHVPVLVEYLEKTYGPDHEVTVYEAAVFPGQKCRTDTMALHELGTAQLTGISTLYVPPKDKPQPDRDMIKRLKLRQQFTTRPTTATVTAPDSESDSDQGTTTAADPGKTTPPKRRGALVCVGSGIRSIGQVTLEAKNHIAAADKVYCLCSDPMSEEWVRKLNPTAETLYTLYGDGKNRIETYRQMTQAMVDAVHAGQRVCGVFYGHPGVFATPTHNAIRILRAEGYEATMQPGVSAEDNLYADLGIDPAKHGCQMYEATHLLTTGRTLDPTATVIIWQISCVGELGFNLSGYTGEHVPALVEYLEKTYGPDHEVTVYEAAVFPGQKCRMDAMPLHELGTARLTGVSTLYVPPKHKPKPDQDMIQRLKLRETFTTRPTMATAST</sequence>
<organism evidence="4 5">
    <name type="scientific">Streptomyces ureilyticus</name>
    <dbReference type="NCBI Taxonomy" id="1775131"/>
    <lineage>
        <taxon>Bacteria</taxon>
        <taxon>Bacillati</taxon>
        <taxon>Actinomycetota</taxon>
        <taxon>Actinomycetes</taxon>
        <taxon>Kitasatosporales</taxon>
        <taxon>Streptomycetaceae</taxon>
        <taxon>Streptomyces</taxon>
    </lineage>
</organism>
<dbReference type="InterPro" id="IPR035996">
    <property type="entry name" value="4pyrrol_Methylase_sf"/>
</dbReference>
<dbReference type="SUPFAM" id="SSF53790">
    <property type="entry name" value="Tetrapyrrole methylase"/>
    <property type="match status" value="2"/>
</dbReference>
<feature type="region of interest" description="Disordered" evidence="2">
    <location>
        <begin position="265"/>
        <end position="300"/>
    </location>
</feature>
<accession>A0ABX0DHD2</accession>
<dbReference type="Gene3D" id="3.40.1010.10">
    <property type="entry name" value="Cobalt-precorrin-4 Transmethylase, Domain 1"/>
    <property type="match status" value="2"/>
</dbReference>
<proteinExistence type="predicted"/>
<dbReference type="InterPro" id="IPR000878">
    <property type="entry name" value="4pyrrol_Mease"/>
</dbReference>
<dbReference type="EMBL" id="JAAKZX010000007">
    <property type="protein sequence ID" value="NGO41277.1"/>
    <property type="molecule type" value="Genomic_DNA"/>
</dbReference>
<evidence type="ECO:0000256" key="2">
    <source>
        <dbReference type="SAM" id="MobiDB-lite"/>
    </source>
</evidence>
<dbReference type="InterPro" id="IPR014777">
    <property type="entry name" value="4pyrrole_Mease_sub1"/>
</dbReference>
<dbReference type="CDD" id="cd19916">
    <property type="entry name" value="OphMA_like"/>
    <property type="match status" value="2"/>
</dbReference>
<dbReference type="InterPro" id="IPR050161">
    <property type="entry name" value="Siro_Cobalamin_biosynth"/>
</dbReference>
<evidence type="ECO:0000313" key="5">
    <source>
        <dbReference type="Proteomes" id="UP001518140"/>
    </source>
</evidence>
<dbReference type="Proteomes" id="UP001518140">
    <property type="component" value="Unassembled WGS sequence"/>
</dbReference>
<feature type="domain" description="Tetrapyrrole methylase" evidence="3">
    <location>
        <begin position="9"/>
        <end position="223"/>
    </location>
</feature>
<evidence type="ECO:0000259" key="3">
    <source>
        <dbReference type="Pfam" id="PF00590"/>
    </source>
</evidence>
<evidence type="ECO:0000256" key="1">
    <source>
        <dbReference type="ARBA" id="ARBA00023244"/>
    </source>
</evidence>
<gene>
    <name evidence="4" type="ORF">G6048_03540</name>
</gene>
<name>A0ABX0DHD2_9ACTN</name>
<evidence type="ECO:0000313" key="4">
    <source>
        <dbReference type="EMBL" id="NGO41277.1"/>
    </source>
</evidence>
<feature type="domain" description="Tetrapyrrole methylase" evidence="3">
    <location>
        <begin position="303"/>
        <end position="511"/>
    </location>
</feature>
<protein>
    <recommendedName>
        <fullName evidence="3">Tetrapyrrole methylase domain-containing protein</fullName>
    </recommendedName>
</protein>
<reference evidence="4 5" key="1">
    <citation type="submission" date="2020-02" db="EMBL/GenBank/DDBJ databases">
        <title>Whole-genome analyses of novel actinobacteria.</title>
        <authorList>
            <person name="Sahin N."/>
            <person name="Tokatli A."/>
        </authorList>
    </citation>
    <scope>NUCLEOTIDE SEQUENCE [LARGE SCALE GENOMIC DNA]</scope>
    <source>
        <strain evidence="4 5">YC419</strain>
    </source>
</reference>
<keyword evidence="5" id="KW-1185">Reference proteome</keyword>
<dbReference type="Pfam" id="PF00590">
    <property type="entry name" value="TP_methylase"/>
    <property type="match status" value="2"/>
</dbReference>
<dbReference type="RefSeq" id="WP_165337934.1">
    <property type="nucleotide sequence ID" value="NZ_JAAKZX010000007.1"/>
</dbReference>
<dbReference type="PANTHER" id="PTHR45790">
    <property type="entry name" value="SIROHEME SYNTHASE-RELATED"/>
    <property type="match status" value="1"/>
</dbReference>
<comment type="caution">
    <text evidence="4">The sequence shown here is derived from an EMBL/GenBank/DDBJ whole genome shotgun (WGS) entry which is preliminary data.</text>
</comment>
<dbReference type="PANTHER" id="PTHR45790:SF3">
    <property type="entry name" value="S-ADENOSYL-L-METHIONINE-DEPENDENT UROPORPHYRINOGEN III METHYLTRANSFERASE, CHLOROPLASTIC"/>
    <property type="match status" value="1"/>
</dbReference>